<dbReference type="EMBL" id="JADOXO010001053">
    <property type="protein sequence ID" value="KAF9798356.1"/>
    <property type="molecule type" value="Genomic_DNA"/>
</dbReference>
<feature type="region of interest" description="Disordered" evidence="1">
    <location>
        <begin position="1"/>
        <end position="22"/>
    </location>
</feature>
<gene>
    <name evidence="2" type="ORF">IEO21_10738</name>
</gene>
<comment type="caution">
    <text evidence="2">The sequence shown here is derived from an EMBL/GenBank/DDBJ whole genome shotgun (WGS) entry which is preliminary data.</text>
</comment>
<organism evidence="2 3">
    <name type="scientific">Rhodonia placenta</name>
    <dbReference type="NCBI Taxonomy" id="104341"/>
    <lineage>
        <taxon>Eukaryota</taxon>
        <taxon>Fungi</taxon>
        <taxon>Dikarya</taxon>
        <taxon>Basidiomycota</taxon>
        <taxon>Agaricomycotina</taxon>
        <taxon>Agaricomycetes</taxon>
        <taxon>Polyporales</taxon>
        <taxon>Adustoporiaceae</taxon>
        <taxon>Rhodonia</taxon>
    </lineage>
</organism>
<proteinExistence type="predicted"/>
<sequence length="22" mass="2711">MAQVKSMHEELEHYRAMKEESF</sequence>
<evidence type="ECO:0000313" key="2">
    <source>
        <dbReference type="EMBL" id="KAF9798356.1"/>
    </source>
</evidence>
<dbReference type="AlphaFoldDB" id="A0A8H7NRX5"/>
<protein>
    <submittedName>
        <fullName evidence="2">Uncharacterized protein</fullName>
    </submittedName>
</protein>
<name>A0A8H7NRX5_9APHY</name>
<reference evidence="2" key="2">
    <citation type="journal article" name="Front. Microbiol.">
        <title>Degradative Capacity of Two Strains of Rhodonia placenta: From Phenotype to Genotype.</title>
        <authorList>
            <person name="Kolle M."/>
            <person name="Horta M.A.C."/>
            <person name="Nowrousian M."/>
            <person name="Ohm R.A."/>
            <person name="Benz J.P."/>
            <person name="Pilgard A."/>
        </authorList>
    </citation>
    <scope>NUCLEOTIDE SEQUENCE</scope>
    <source>
        <strain evidence="2">FPRL280</strain>
    </source>
</reference>
<accession>A0A8H7NRX5</accession>
<evidence type="ECO:0000313" key="3">
    <source>
        <dbReference type="Proteomes" id="UP000639403"/>
    </source>
</evidence>
<dbReference type="Proteomes" id="UP000639403">
    <property type="component" value="Unassembled WGS sequence"/>
</dbReference>
<evidence type="ECO:0000256" key="1">
    <source>
        <dbReference type="SAM" id="MobiDB-lite"/>
    </source>
</evidence>
<reference evidence="2" key="1">
    <citation type="submission" date="2020-11" db="EMBL/GenBank/DDBJ databases">
        <authorList>
            <person name="Koelle M."/>
            <person name="Horta M.A.C."/>
            <person name="Nowrousian M."/>
            <person name="Ohm R.A."/>
            <person name="Benz P."/>
            <person name="Pilgard A."/>
        </authorList>
    </citation>
    <scope>NUCLEOTIDE SEQUENCE</scope>
    <source>
        <strain evidence="2">FPRL280</strain>
    </source>
</reference>